<reference evidence="3 4" key="1">
    <citation type="submission" date="2018-11" db="EMBL/GenBank/DDBJ databases">
        <title>Genomic Encyclopedia of Type Strains, Phase IV (KMG-IV): sequencing the most valuable type-strain genomes for metagenomic binning, comparative biology and taxonomic classification.</title>
        <authorList>
            <person name="Goeker M."/>
        </authorList>
    </citation>
    <scope>NUCLEOTIDE SEQUENCE [LARGE SCALE GENOMIC DNA]</scope>
    <source>
        <strain evidence="3 4">DSM 101684</strain>
    </source>
</reference>
<dbReference type="SUPFAM" id="SSF160443">
    <property type="entry name" value="SMR domain-like"/>
    <property type="match status" value="1"/>
</dbReference>
<protein>
    <submittedName>
        <fullName evidence="3">DNA-nicking Smr family endonuclease</fullName>
    </submittedName>
</protein>
<gene>
    <name evidence="3" type="ORF">EDC62_0669</name>
</gene>
<keyword evidence="4" id="KW-1185">Reference proteome</keyword>
<dbReference type="Proteomes" id="UP000272193">
    <property type="component" value="Unassembled WGS sequence"/>
</dbReference>
<sequence>MSPPPPKRRTRAQSLDGLDALLDALRQQRQAALAQAAAERAAAERAALERDLFRRWVGPVQALSHPARVHPTRPRPAPTARQQMRDEAEVMREALSDDFDVSSLLETDDQLSYRRVGIGTDVLRRLRRGDWAVQRELDLHGLRTDDARAQLADFIRACVRQGLRCVRIVHGKGLGSPGKTPVLKGRVHSWLVQKREVLAFVQARPAEGGAGALIVLLRGQR</sequence>
<organism evidence="3 4">
    <name type="scientific">Tibeticola sediminis</name>
    <dbReference type="NCBI Taxonomy" id="1917811"/>
    <lineage>
        <taxon>Bacteria</taxon>
        <taxon>Pseudomonadati</taxon>
        <taxon>Pseudomonadota</taxon>
        <taxon>Betaproteobacteria</taxon>
        <taxon>Burkholderiales</taxon>
        <taxon>Comamonadaceae</taxon>
        <taxon>Tibeticola</taxon>
    </lineage>
</organism>
<feature type="coiled-coil region" evidence="1">
    <location>
        <begin position="15"/>
        <end position="51"/>
    </location>
</feature>
<keyword evidence="3" id="KW-0540">Nuclease</keyword>
<evidence type="ECO:0000313" key="4">
    <source>
        <dbReference type="Proteomes" id="UP000272193"/>
    </source>
</evidence>
<dbReference type="PROSITE" id="PS50828">
    <property type="entry name" value="SMR"/>
    <property type="match status" value="1"/>
</dbReference>
<name>A0A3N4USC2_9BURK</name>
<keyword evidence="1" id="KW-0175">Coiled coil</keyword>
<accession>A0A3N4USC2</accession>
<comment type="caution">
    <text evidence="3">The sequence shown here is derived from an EMBL/GenBank/DDBJ whole genome shotgun (WGS) entry which is preliminary data.</text>
</comment>
<evidence type="ECO:0000313" key="3">
    <source>
        <dbReference type="EMBL" id="RPE72958.1"/>
    </source>
</evidence>
<dbReference type="PANTHER" id="PTHR35562:SF2">
    <property type="entry name" value="DNA ENDONUCLEASE SMRA-RELATED"/>
    <property type="match status" value="1"/>
</dbReference>
<evidence type="ECO:0000259" key="2">
    <source>
        <dbReference type="PROSITE" id="PS50828"/>
    </source>
</evidence>
<dbReference type="Gene3D" id="3.30.1370.110">
    <property type="match status" value="1"/>
</dbReference>
<dbReference type="Pfam" id="PF01713">
    <property type="entry name" value="Smr"/>
    <property type="match status" value="1"/>
</dbReference>
<dbReference type="InterPro" id="IPR036063">
    <property type="entry name" value="Smr_dom_sf"/>
</dbReference>
<dbReference type="InterPro" id="IPR002625">
    <property type="entry name" value="Smr_dom"/>
</dbReference>
<keyword evidence="3" id="KW-0255">Endonuclease</keyword>
<evidence type="ECO:0000256" key="1">
    <source>
        <dbReference type="SAM" id="Coils"/>
    </source>
</evidence>
<dbReference type="SMART" id="SM00463">
    <property type="entry name" value="SMR"/>
    <property type="match status" value="1"/>
</dbReference>
<dbReference type="GO" id="GO:0004519">
    <property type="term" value="F:endonuclease activity"/>
    <property type="evidence" value="ECO:0007669"/>
    <property type="project" value="UniProtKB-KW"/>
</dbReference>
<keyword evidence="3" id="KW-0378">Hydrolase</keyword>
<dbReference type="AlphaFoldDB" id="A0A3N4USC2"/>
<dbReference type="PANTHER" id="PTHR35562">
    <property type="entry name" value="DNA ENDONUCLEASE SMRA-RELATED"/>
    <property type="match status" value="1"/>
</dbReference>
<dbReference type="RefSeq" id="WP_124220417.1">
    <property type="nucleotide sequence ID" value="NZ_RKQL01000001.1"/>
</dbReference>
<proteinExistence type="predicted"/>
<dbReference type="EMBL" id="RKQL01000001">
    <property type="protein sequence ID" value="RPE72958.1"/>
    <property type="molecule type" value="Genomic_DNA"/>
</dbReference>
<dbReference type="OrthoDB" id="9808881at2"/>
<feature type="domain" description="Smr" evidence="2">
    <location>
        <begin position="137"/>
        <end position="218"/>
    </location>
</feature>